<gene>
    <name evidence="3" type="ORF">AYI68_g5973</name>
</gene>
<evidence type="ECO:0000256" key="2">
    <source>
        <dbReference type="SAM" id="MobiDB-lite"/>
    </source>
</evidence>
<organism evidence="3 4">
    <name type="scientific">Smittium mucronatum</name>
    <dbReference type="NCBI Taxonomy" id="133383"/>
    <lineage>
        <taxon>Eukaryota</taxon>
        <taxon>Fungi</taxon>
        <taxon>Fungi incertae sedis</taxon>
        <taxon>Zoopagomycota</taxon>
        <taxon>Kickxellomycotina</taxon>
        <taxon>Harpellomycetes</taxon>
        <taxon>Harpellales</taxon>
        <taxon>Legeriomycetaceae</taxon>
        <taxon>Smittium</taxon>
    </lineage>
</organism>
<reference evidence="3 4" key="1">
    <citation type="journal article" date="2016" name="Mol. Biol. Evol.">
        <title>Genome-Wide Survey of Gut Fungi (Harpellales) Reveals the First Horizontally Transferred Ubiquitin Gene from a Mosquito Host.</title>
        <authorList>
            <person name="Wang Y."/>
            <person name="White M.M."/>
            <person name="Kvist S."/>
            <person name="Moncalvo J.M."/>
        </authorList>
    </citation>
    <scope>NUCLEOTIDE SEQUENCE [LARGE SCALE GENOMIC DNA]</scope>
    <source>
        <strain evidence="3 4">ALG-7-W6</strain>
    </source>
</reference>
<keyword evidence="4" id="KW-1185">Reference proteome</keyword>
<keyword evidence="1" id="KW-0175">Coiled coil</keyword>
<evidence type="ECO:0000256" key="1">
    <source>
        <dbReference type="SAM" id="Coils"/>
    </source>
</evidence>
<dbReference type="Proteomes" id="UP000187455">
    <property type="component" value="Unassembled WGS sequence"/>
</dbReference>
<protein>
    <submittedName>
        <fullName evidence="3">Uncharacterized protein</fullName>
    </submittedName>
</protein>
<feature type="region of interest" description="Disordered" evidence="2">
    <location>
        <begin position="1"/>
        <end position="23"/>
    </location>
</feature>
<evidence type="ECO:0000313" key="4">
    <source>
        <dbReference type="Proteomes" id="UP000187455"/>
    </source>
</evidence>
<feature type="compositionally biased region" description="Low complexity" evidence="2">
    <location>
        <begin position="12"/>
        <end position="23"/>
    </location>
</feature>
<accession>A0A1R0GSS3</accession>
<name>A0A1R0GSS3_9FUNG</name>
<feature type="coiled-coil region" evidence="1">
    <location>
        <begin position="108"/>
        <end position="142"/>
    </location>
</feature>
<proteinExistence type="predicted"/>
<evidence type="ECO:0000313" key="3">
    <source>
        <dbReference type="EMBL" id="OLY79943.1"/>
    </source>
</evidence>
<sequence length="158" mass="17748">MKFSRKNKVIYSSSPLNSPSSSAPVLALSSPILICSSPASAFSPAAPSPIFSPRTVSSPLVLPPSVSSAVSSPSSDSDRVYTQEDLKGISDTIWDLAKYDLDKYYVRKEDALKREKELMEKYDQLEDQYIWLHDNMVELKDRINKFKSFYYESSSDSD</sequence>
<dbReference type="AlphaFoldDB" id="A0A1R0GSS3"/>
<dbReference type="EMBL" id="LSSL01003940">
    <property type="protein sequence ID" value="OLY79943.1"/>
    <property type="molecule type" value="Genomic_DNA"/>
</dbReference>
<comment type="caution">
    <text evidence="3">The sequence shown here is derived from an EMBL/GenBank/DDBJ whole genome shotgun (WGS) entry which is preliminary data.</text>
</comment>